<evidence type="ECO:0000313" key="2">
    <source>
        <dbReference type="EMBL" id="MBA0764933.1"/>
    </source>
</evidence>
<accession>A0A7J9DW16</accession>
<name>A0A7J9DW16_9ROSI</name>
<keyword evidence="3" id="KW-1185">Reference proteome</keyword>
<dbReference type="InterPro" id="IPR056777">
    <property type="entry name" value="Ycf2_N"/>
</dbReference>
<reference evidence="2 3" key="1">
    <citation type="journal article" date="2019" name="Genome Biol. Evol.">
        <title>Insights into the evolution of the New World diploid cottons (Gossypium, subgenus Houzingenia) based on genome sequencing.</title>
        <authorList>
            <person name="Grover C.E."/>
            <person name="Arick M.A. 2nd"/>
            <person name="Thrash A."/>
            <person name="Conover J.L."/>
            <person name="Sanders W.S."/>
            <person name="Peterson D.G."/>
            <person name="Frelichowski J.E."/>
            <person name="Scheffler J.A."/>
            <person name="Scheffler B.E."/>
            <person name="Wendel J.F."/>
        </authorList>
    </citation>
    <scope>NUCLEOTIDE SEQUENCE [LARGE SCALE GENOMIC DNA]</scope>
    <source>
        <strain evidence="2">8</strain>
        <tissue evidence="2">Leaf</tissue>
    </source>
</reference>
<evidence type="ECO:0000259" key="1">
    <source>
        <dbReference type="Pfam" id="PF05695"/>
    </source>
</evidence>
<dbReference type="Pfam" id="PF05695">
    <property type="entry name" value="Ycf2"/>
    <property type="match status" value="1"/>
</dbReference>
<dbReference type="AlphaFoldDB" id="A0A7J9DW16"/>
<proteinExistence type="predicted"/>
<comment type="caution">
    <text evidence="2">The sequence shown here is derived from an EMBL/GenBank/DDBJ whole genome shotgun (WGS) entry which is preliminary data.</text>
</comment>
<sequence>MHMDTNGPVGAIISQEHLKHFVSEQKSRFQLVFDRLHINQYSID</sequence>
<protein>
    <recommendedName>
        <fullName evidence="1">Ycf2 N-terminal domain-containing protein</fullName>
    </recommendedName>
</protein>
<evidence type="ECO:0000313" key="3">
    <source>
        <dbReference type="Proteomes" id="UP000593568"/>
    </source>
</evidence>
<feature type="domain" description="Ycf2 N-terminal" evidence="1">
    <location>
        <begin position="13"/>
        <end position="44"/>
    </location>
</feature>
<gene>
    <name evidence="2" type="ORF">Gotri_014199</name>
</gene>
<organism evidence="2 3">
    <name type="scientific">Gossypium trilobum</name>
    <dbReference type="NCBI Taxonomy" id="34281"/>
    <lineage>
        <taxon>Eukaryota</taxon>
        <taxon>Viridiplantae</taxon>
        <taxon>Streptophyta</taxon>
        <taxon>Embryophyta</taxon>
        <taxon>Tracheophyta</taxon>
        <taxon>Spermatophyta</taxon>
        <taxon>Magnoliopsida</taxon>
        <taxon>eudicotyledons</taxon>
        <taxon>Gunneridae</taxon>
        <taxon>Pentapetalae</taxon>
        <taxon>rosids</taxon>
        <taxon>malvids</taxon>
        <taxon>Malvales</taxon>
        <taxon>Malvaceae</taxon>
        <taxon>Malvoideae</taxon>
        <taxon>Gossypium</taxon>
    </lineage>
</organism>
<dbReference type="Proteomes" id="UP000593568">
    <property type="component" value="Unassembled WGS sequence"/>
</dbReference>
<dbReference type="EMBL" id="JABEZW010000005">
    <property type="protein sequence ID" value="MBA0764933.1"/>
    <property type="molecule type" value="Genomic_DNA"/>
</dbReference>